<feature type="compositionally biased region" description="Low complexity" evidence="1">
    <location>
        <begin position="35"/>
        <end position="54"/>
    </location>
</feature>
<feature type="compositionally biased region" description="Pro residues" evidence="1">
    <location>
        <begin position="70"/>
        <end position="82"/>
    </location>
</feature>
<evidence type="ECO:0000313" key="3">
    <source>
        <dbReference type="Proteomes" id="UP000706124"/>
    </source>
</evidence>
<sequence length="202" mass="21818">MSGPTSHPWAPKCIVFQLSLLVDPNDRSVPSTTGNNKSSSSSNSSNSNSNSNNKAPTKKFLQNAKDNDPVPVPGPSTTPAPSLPISNSNNKDNITRGWSSAVQNVPNPSPSAQALLQRVQKKEIRVGIVRDQSEVQNVVQAIGVIPWLVLFVGAAPAYQRPPPGPLKRKDTMRTLWLPPVVWEGGRRSGAVRLVEDAIKQYL</sequence>
<feature type="compositionally biased region" description="Polar residues" evidence="1">
    <location>
        <begin position="83"/>
        <end position="106"/>
    </location>
</feature>
<reference evidence="2 3" key="1">
    <citation type="journal article" date="2020" name="bioRxiv">
        <title>Whole genome comparisons of ergot fungi reveals the divergence and evolution of species within the genus Claviceps are the result of varying mechanisms driving genome evolution and host range expansion.</title>
        <authorList>
            <person name="Wyka S.A."/>
            <person name="Mondo S.J."/>
            <person name="Liu M."/>
            <person name="Dettman J."/>
            <person name="Nalam V."/>
            <person name="Broders K.D."/>
        </authorList>
    </citation>
    <scope>NUCLEOTIDE SEQUENCE [LARGE SCALE GENOMIC DNA]</scope>
    <source>
        <strain evidence="2 3">CCC 1485</strain>
    </source>
</reference>
<dbReference type="OrthoDB" id="4956963at2759"/>
<organism evidence="2 3">
    <name type="scientific">Claviceps pazoutovae</name>
    <dbReference type="NCBI Taxonomy" id="1649127"/>
    <lineage>
        <taxon>Eukaryota</taxon>
        <taxon>Fungi</taxon>
        <taxon>Dikarya</taxon>
        <taxon>Ascomycota</taxon>
        <taxon>Pezizomycotina</taxon>
        <taxon>Sordariomycetes</taxon>
        <taxon>Hypocreomycetidae</taxon>
        <taxon>Hypocreales</taxon>
        <taxon>Clavicipitaceae</taxon>
        <taxon>Claviceps</taxon>
    </lineage>
</organism>
<protein>
    <submittedName>
        <fullName evidence="2">Uncharacterized protein</fullName>
    </submittedName>
</protein>
<proteinExistence type="predicted"/>
<gene>
    <name evidence="2" type="ORF">E4U60_000630</name>
</gene>
<feature type="region of interest" description="Disordered" evidence="1">
    <location>
        <begin position="24"/>
        <end position="106"/>
    </location>
</feature>
<comment type="caution">
    <text evidence="2">The sequence shown here is derived from an EMBL/GenBank/DDBJ whole genome shotgun (WGS) entry which is preliminary data.</text>
</comment>
<dbReference type="Proteomes" id="UP000706124">
    <property type="component" value="Unassembled WGS sequence"/>
</dbReference>
<evidence type="ECO:0000256" key="1">
    <source>
        <dbReference type="SAM" id="MobiDB-lite"/>
    </source>
</evidence>
<dbReference type="EMBL" id="SRPO01000012">
    <property type="protein sequence ID" value="KAG5948848.1"/>
    <property type="molecule type" value="Genomic_DNA"/>
</dbReference>
<dbReference type="AlphaFoldDB" id="A0A9P7MJU2"/>
<name>A0A9P7MJU2_9HYPO</name>
<keyword evidence="3" id="KW-1185">Reference proteome</keyword>
<evidence type="ECO:0000313" key="2">
    <source>
        <dbReference type="EMBL" id="KAG5948848.1"/>
    </source>
</evidence>
<accession>A0A9P7MJU2</accession>